<keyword evidence="5" id="KW-1185">Reference proteome</keyword>
<proteinExistence type="inferred from homology"/>
<keyword evidence="2" id="KW-0472">Membrane</keyword>
<dbReference type="Gene3D" id="1.20.1600.10">
    <property type="entry name" value="Outer membrane efflux proteins (OEP)"/>
    <property type="match status" value="1"/>
</dbReference>
<evidence type="ECO:0000256" key="1">
    <source>
        <dbReference type="ARBA" id="ARBA00007613"/>
    </source>
</evidence>
<protein>
    <submittedName>
        <fullName evidence="4">Toluene efflux pump outer membrane protein TtgI</fullName>
    </submittedName>
</protein>
<keyword evidence="2" id="KW-0812">Transmembrane</keyword>
<name>A0A517TY61_9BACT</name>
<dbReference type="PANTHER" id="PTHR30203">
    <property type="entry name" value="OUTER MEMBRANE CATION EFFLUX PROTEIN"/>
    <property type="match status" value="1"/>
</dbReference>
<dbReference type="Gene3D" id="2.20.200.10">
    <property type="entry name" value="Outer membrane efflux proteins (OEP)"/>
    <property type="match status" value="1"/>
</dbReference>
<comment type="subcellular location">
    <subcellularLocation>
        <location evidence="2">Cell membrane</location>
        <topology evidence="2">Lipid-anchor</topology>
    </subcellularLocation>
</comment>
<feature type="region of interest" description="Disordered" evidence="3">
    <location>
        <begin position="524"/>
        <end position="564"/>
    </location>
</feature>
<organism evidence="4 5">
    <name type="scientific">Lacipirellula limnantheis</name>
    <dbReference type="NCBI Taxonomy" id="2528024"/>
    <lineage>
        <taxon>Bacteria</taxon>
        <taxon>Pseudomonadati</taxon>
        <taxon>Planctomycetota</taxon>
        <taxon>Planctomycetia</taxon>
        <taxon>Pirellulales</taxon>
        <taxon>Lacipirellulaceae</taxon>
        <taxon>Lacipirellula</taxon>
    </lineage>
</organism>
<keyword evidence="2" id="KW-0564">Palmitate</keyword>
<dbReference type="InterPro" id="IPR003423">
    <property type="entry name" value="OMP_efflux"/>
</dbReference>
<dbReference type="Pfam" id="PF02321">
    <property type="entry name" value="OEP"/>
    <property type="match status" value="2"/>
</dbReference>
<dbReference type="GO" id="GO:0005886">
    <property type="term" value="C:plasma membrane"/>
    <property type="evidence" value="ECO:0007669"/>
    <property type="project" value="UniProtKB-SubCell"/>
</dbReference>
<dbReference type="AlphaFoldDB" id="A0A517TY61"/>
<comment type="similarity">
    <text evidence="1 2">Belongs to the outer membrane factor (OMF) (TC 1.B.17) family.</text>
</comment>
<reference evidence="4 5" key="1">
    <citation type="submission" date="2019-02" db="EMBL/GenBank/DDBJ databases">
        <title>Deep-cultivation of Planctomycetes and their phenomic and genomic characterization uncovers novel biology.</title>
        <authorList>
            <person name="Wiegand S."/>
            <person name="Jogler M."/>
            <person name="Boedeker C."/>
            <person name="Pinto D."/>
            <person name="Vollmers J."/>
            <person name="Rivas-Marin E."/>
            <person name="Kohn T."/>
            <person name="Peeters S.H."/>
            <person name="Heuer A."/>
            <person name="Rast P."/>
            <person name="Oberbeckmann S."/>
            <person name="Bunk B."/>
            <person name="Jeske O."/>
            <person name="Meyerdierks A."/>
            <person name="Storesund J.E."/>
            <person name="Kallscheuer N."/>
            <person name="Luecker S."/>
            <person name="Lage O.M."/>
            <person name="Pohl T."/>
            <person name="Merkel B.J."/>
            <person name="Hornburger P."/>
            <person name="Mueller R.-W."/>
            <person name="Bruemmer F."/>
            <person name="Labrenz M."/>
            <person name="Spormann A.M."/>
            <person name="Op den Camp H."/>
            <person name="Overmann J."/>
            <person name="Amann R."/>
            <person name="Jetten M.S.M."/>
            <person name="Mascher T."/>
            <person name="Medema M.H."/>
            <person name="Devos D.P."/>
            <person name="Kaster A.-K."/>
            <person name="Ovreas L."/>
            <person name="Rohde M."/>
            <person name="Galperin M.Y."/>
            <person name="Jogler C."/>
        </authorList>
    </citation>
    <scope>NUCLEOTIDE SEQUENCE [LARGE SCALE GENOMIC DNA]</scope>
    <source>
        <strain evidence="4 5">I41</strain>
    </source>
</reference>
<evidence type="ECO:0000256" key="2">
    <source>
        <dbReference type="RuleBase" id="RU362097"/>
    </source>
</evidence>
<dbReference type="EMBL" id="CP036339">
    <property type="protein sequence ID" value="QDT73312.1"/>
    <property type="molecule type" value="Genomic_DNA"/>
</dbReference>
<dbReference type="GO" id="GO:0015562">
    <property type="term" value="F:efflux transmembrane transporter activity"/>
    <property type="evidence" value="ECO:0007669"/>
    <property type="project" value="InterPro"/>
</dbReference>
<gene>
    <name evidence="4" type="primary">ttgI_2</name>
    <name evidence="4" type="ORF">I41_25010</name>
</gene>
<dbReference type="SUPFAM" id="SSF56954">
    <property type="entry name" value="Outer membrane efflux proteins (OEP)"/>
    <property type="match status" value="1"/>
</dbReference>
<dbReference type="OrthoDB" id="9783163at2"/>
<evidence type="ECO:0000256" key="3">
    <source>
        <dbReference type="SAM" id="MobiDB-lite"/>
    </source>
</evidence>
<dbReference type="Proteomes" id="UP000317909">
    <property type="component" value="Chromosome"/>
</dbReference>
<dbReference type="NCBIfam" id="TIGR01845">
    <property type="entry name" value="outer_NodT"/>
    <property type="match status" value="1"/>
</dbReference>
<dbReference type="PANTHER" id="PTHR30203:SF30">
    <property type="entry name" value="OUTER MEMBRANE PROTEIN-RELATED"/>
    <property type="match status" value="1"/>
</dbReference>
<evidence type="ECO:0000313" key="5">
    <source>
        <dbReference type="Proteomes" id="UP000317909"/>
    </source>
</evidence>
<keyword evidence="2" id="KW-0449">Lipoprotein</keyword>
<keyword evidence="2" id="KW-1134">Transmembrane beta strand</keyword>
<sequence length="564" mass="62684">MNRSASYSNANTRNKRARSLAVGVGFLLSMPGCCIPGLQKAEPAALLPCDFNGVVTQDSSSMLGWNEFFNDPVLSGLIDQALAGNQELKIINQRVQIASFEIQARRGALFPFIGLRAGADLEKPSLFTPQGAVEDQLQPFPGKNFPEPLPNFLVAADVTWEIDIWRKLRNARDAATLRYLGTQDGQNYMVTRLVAEVAENYYELMALDNRMDALDRTIQIQQQSLEMAKSKKEAGRDTELGVQRFLAEVRKNQSEKLIIKQEIVEVENRINFLLGRYPQYVQRDAAKFLNLQLQQLSVGFPAQLLQNRADIRQAERELQAAGLDVRVARARFYPSLNLRAGVGYEAFNTRYLFNSPDSLIYSVGGDLIAPLINKRAIQADYLTANAEQLQAIYDYQQTVLTAFTEVVNRLSKVENYGKSIEIKREQLASLEASVDSATKLFQSARVEYMDVLLSQRDLMEARMVLIETKQQQLAAIVNAYQALGGGAAPSTGIASLPTPLPPPEIILEQPIELKREEEFAPVAPVPNLREAEPLPPVVPDLQLQNPIDPRGEPASDSANAPQPQ</sequence>
<dbReference type="InterPro" id="IPR010131">
    <property type="entry name" value="MdtP/NodT-like"/>
</dbReference>
<evidence type="ECO:0000313" key="4">
    <source>
        <dbReference type="EMBL" id="QDT73312.1"/>
    </source>
</evidence>
<dbReference type="KEGG" id="llh:I41_25010"/>
<accession>A0A517TY61</accession>